<evidence type="ECO:0000313" key="2">
    <source>
        <dbReference type="Proteomes" id="UP000652761"/>
    </source>
</evidence>
<comment type="caution">
    <text evidence="1">The sequence shown here is derived from an EMBL/GenBank/DDBJ whole genome shotgun (WGS) entry which is preliminary data.</text>
</comment>
<dbReference type="Proteomes" id="UP000652761">
    <property type="component" value="Unassembled WGS sequence"/>
</dbReference>
<organism evidence="1 2">
    <name type="scientific">Colocasia esculenta</name>
    <name type="common">Wild taro</name>
    <name type="synonym">Arum esculentum</name>
    <dbReference type="NCBI Taxonomy" id="4460"/>
    <lineage>
        <taxon>Eukaryota</taxon>
        <taxon>Viridiplantae</taxon>
        <taxon>Streptophyta</taxon>
        <taxon>Embryophyta</taxon>
        <taxon>Tracheophyta</taxon>
        <taxon>Spermatophyta</taxon>
        <taxon>Magnoliopsida</taxon>
        <taxon>Liliopsida</taxon>
        <taxon>Araceae</taxon>
        <taxon>Aroideae</taxon>
        <taxon>Colocasieae</taxon>
        <taxon>Colocasia</taxon>
    </lineage>
</organism>
<evidence type="ECO:0000313" key="1">
    <source>
        <dbReference type="EMBL" id="MQM11377.1"/>
    </source>
</evidence>
<gene>
    <name evidence="1" type="ORF">Taro_044285</name>
</gene>
<keyword evidence="2" id="KW-1185">Reference proteome</keyword>
<reference evidence="1" key="1">
    <citation type="submission" date="2017-07" db="EMBL/GenBank/DDBJ databases">
        <title>Taro Niue Genome Assembly and Annotation.</title>
        <authorList>
            <person name="Atibalentja N."/>
            <person name="Keating K."/>
            <person name="Fields C.J."/>
        </authorList>
    </citation>
    <scope>NUCLEOTIDE SEQUENCE</scope>
    <source>
        <strain evidence="1">Niue_2</strain>
        <tissue evidence="1">Leaf</tissue>
    </source>
</reference>
<protein>
    <submittedName>
        <fullName evidence="1">Uncharacterized protein</fullName>
    </submittedName>
</protein>
<name>A0A843WTM8_COLES</name>
<accession>A0A843WTM8</accession>
<sequence length="222" mass="24663">MCPRAGFALRTFWWGTRQVTTLRSVTEGDTFVAVSWQRCQEGRVCLIIDFPTVNRLLAERRVFRTDWWCSEVLARPCVPLACWACRGLQANGSAWFLLCLPRLFARCLAFEGLSRLEALSRSSAEGRQELGWRAEGVDDVSSSWLGCYCCDGTGNSYWALFARLTPLLPSAMGSSSRELGVGRVAEAAVAPCVVSSSESKCCELLYLSELRVVLCKFSGYLN</sequence>
<dbReference type="EMBL" id="NMUH01004958">
    <property type="protein sequence ID" value="MQM11377.1"/>
    <property type="molecule type" value="Genomic_DNA"/>
</dbReference>
<proteinExistence type="predicted"/>
<dbReference type="AlphaFoldDB" id="A0A843WTM8"/>